<comment type="caution">
    <text evidence="1">The sequence shown here is derived from an EMBL/GenBank/DDBJ whole genome shotgun (WGS) entry which is preliminary data.</text>
</comment>
<dbReference type="Proteomes" id="UP000683925">
    <property type="component" value="Unassembled WGS sequence"/>
</dbReference>
<dbReference type="EMBL" id="CAJJDP010000074">
    <property type="protein sequence ID" value="CAD8180788.1"/>
    <property type="molecule type" value="Genomic_DNA"/>
</dbReference>
<proteinExistence type="predicted"/>
<protein>
    <submittedName>
        <fullName evidence="1">Uncharacterized protein</fullName>
    </submittedName>
</protein>
<evidence type="ECO:0000313" key="1">
    <source>
        <dbReference type="EMBL" id="CAD8180788.1"/>
    </source>
</evidence>
<dbReference type="AlphaFoldDB" id="A0A8S1VS28"/>
<accession>A0A8S1VS28</accession>
<keyword evidence="2" id="KW-1185">Reference proteome</keyword>
<gene>
    <name evidence="1" type="ORF">POCTA_138.1.T0750226</name>
</gene>
<name>A0A8S1VS28_PAROT</name>
<reference evidence="1" key="1">
    <citation type="submission" date="2021-01" db="EMBL/GenBank/DDBJ databases">
        <authorList>
            <consortium name="Genoscope - CEA"/>
            <person name="William W."/>
        </authorList>
    </citation>
    <scope>NUCLEOTIDE SEQUENCE</scope>
</reference>
<evidence type="ECO:0000313" key="2">
    <source>
        <dbReference type="Proteomes" id="UP000683925"/>
    </source>
</evidence>
<sequence length="103" mass="11932">MIDISQEMSKTNKIEIFFSNTIEVSLILIQPSNQEQIHLRDSMNDQSSLHLQAAQTDGKSEKASIQLPLQLLNVLYLRILDIQIQFQNSKTYTYTSFITRRTL</sequence>
<organism evidence="1 2">
    <name type="scientific">Paramecium octaurelia</name>
    <dbReference type="NCBI Taxonomy" id="43137"/>
    <lineage>
        <taxon>Eukaryota</taxon>
        <taxon>Sar</taxon>
        <taxon>Alveolata</taxon>
        <taxon>Ciliophora</taxon>
        <taxon>Intramacronucleata</taxon>
        <taxon>Oligohymenophorea</taxon>
        <taxon>Peniculida</taxon>
        <taxon>Parameciidae</taxon>
        <taxon>Paramecium</taxon>
    </lineage>
</organism>